<reference evidence="3 4" key="1">
    <citation type="submission" date="2016-07" db="EMBL/GenBank/DDBJ databases">
        <title>Pervasive Adenine N6-methylation of Active Genes in Fungi.</title>
        <authorList>
            <consortium name="DOE Joint Genome Institute"/>
            <person name="Mondo S.J."/>
            <person name="Dannebaum R.O."/>
            <person name="Kuo R.C."/>
            <person name="Labutti K."/>
            <person name="Haridas S."/>
            <person name="Kuo A."/>
            <person name="Salamov A."/>
            <person name="Ahrendt S.R."/>
            <person name="Lipzen A."/>
            <person name="Sullivan W."/>
            <person name="Andreopoulos W.B."/>
            <person name="Clum A."/>
            <person name="Lindquist E."/>
            <person name="Daum C."/>
            <person name="Ramamoorthy G.K."/>
            <person name="Gryganskyi A."/>
            <person name="Culley D."/>
            <person name="Magnuson J.K."/>
            <person name="James T.Y."/>
            <person name="O'Malley M.A."/>
            <person name="Stajich J.E."/>
            <person name="Spatafora J.W."/>
            <person name="Visel A."/>
            <person name="Grigoriev I.V."/>
        </authorList>
    </citation>
    <scope>NUCLEOTIDE SEQUENCE [LARGE SCALE GENOMIC DNA]</scope>
    <source>
        <strain evidence="3 4">NRRL 3116</strain>
    </source>
</reference>
<sequence length="520" mass="57622">MIMISSKEKLQAFRLVSLDGSSTPVSDIHYIETRFDHKTQQHIILWEDILSSYKDAIRVMKGKVTLSFLTDDNFEHIKPLRIRAEPDTILDIVISLQAGVPAESSLEATAIQKRKRESAATELGEVTTPSSVEINDSYDHKSFKANMEHFFERHDDVASLIIAGLHLEGTSSNKAAPSTSPTIEENSELMPTPLGTEIQPGGVDNGDVYDQARLGEILGDERDPQGRPKDFDWYLKAANKGNPTAQNIIGYMHLKANGSSQGYSRAIYWFTKAGDQNKAAAQNNLGYMYYRGMGLSKNYSHAFYYFSKTANNGDAIGQSNLGYLYEHGKGVPQNYSTALAWYLKAASQGNAGAQSNLAYMYLEAKGCSQDYCKATEWYLMAANQGNTTAQSNLGYIYSRKEGVSRDYSKAVYWLLKAANQGSLSAQSNLGYLHSRGKGVKQDYPTAISWYLKAANKGDATAQSNLGYMYYHGVGVSQDYSKALGWYLKAAAQGHVNAQRVVGSLYRDGKWAPKRQPEEEE</sequence>
<evidence type="ECO:0000256" key="2">
    <source>
        <dbReference type="SAM" id="MobiDB-lite"/>
    </source>
</evidence>
<evidence type="ECO:0000313" key="4">
    <source>
        <dbReference type="Proteomes" id="UP000193648"/>
    </source>
</evidence>
<keyword evidence="4" id="KW-1185">Reference proteome</keyword>
<dbReference type="InterPro" id="IPR006597">
    <property type="entry name" value="Sel1-like"/>
</dbReference>
<name>A0A1Y2H3C0_9FUNG</name>
<dbReference type="InParanoid" id="A0A1Y2H3C0"/>
<dbReference type="AlphaFoldDB" id="A0A1Y2H3C0"/>
<proteinExistence type="inferred from homology"/>
<dbReference type="Proteomes" id="UP000193648">
    <property type="component" value="Unassembled WGS sequence"/>
</dbReference>
<dbReference type="SUPFAM" id="SSF81901">
    <property type="entry name" value="HCP-like"/>
    <property type="match status" value="2"/>
</dbReference>
<dbReference type="Pfam" id="PF08238">
    <property type="entry name" value="Sel1"/>
    <property type="match status" value="8"/>
</dbReference>
<dbReference type="GeneID" id="33564570"/>
<dbReference type="SMART" id="SM00671">
    <property type="entry name" value="SEL1"/>
    <property type="match status" value="7"/>
</dbReference>
<evidence type="ECO:0000313" key="3">
    <source>
        <dbReference type="EMBL" id="ORZ28534.1"/>
    </source>
</evidence>
<comment type="caution">
    <text evidence="3">The sequence shown here is derived from an EMBL/GenBank/DDBJ whole genome shotgun (WGS) entry which is preliminary data.</text>
</comment>
<dbReference type="EMBL" id="MCFF01000002">
    <property type="protein sequence ID" value="ORZ28534.1"/>
    <property type="molecule type" value="Genomic_DNA"/>
</dbReference>
<organism evidence="3 4">
    <name type="scientific">Lobosporangium transversale</name>
    <dbReference type="NCBI Taxonomy" id="64571"/>
    <lineage>
        <taxon>Eukaryota</taxon>
        <taxon>Fungi</taxon>
        <taxon>Fungi incertae sedis</taxon>
        <taxon>Mucoromycota</taxon>
        <taxon>Mortierellomycotina</taxon>
        <taxon>Mortierellomycetes</taxon>
        <taxon>Mortierellales</taxon>
        <taxon>Mortierellaceae</taxon>
        <taxon>Lobosporangium</taxon>
    </lineage>
</organism>
<evidence type="ECO:0008006" key="5">
    <source>
        <dbReference type="Google" id="ProtNLM"/>
    </source>
</evidence>
<comment type="similarity">
    <text evidence="1">Belongs to the sel-1 family.</text>
</comment>
<dbReference type="OrthoDB" id="2384430at2759"/>
<dbReference type="STRING" id="64571.A0A1Y2H3C0"/>
<dbReference type="PANTHER" id="PTHR11102">
    <property type="entry name" value="SEL-1-LIKE PROTEIN"/>
    <property type="match status" value="1"/>
</dbReference>
<feature type="region of interest" description="Disordered" evidence="2">
    <location>
        <begin position="172"/>
        <end position="192"/>
    </location>
</feature>
<feature type="compositionally biased region" description="Polar residues" evidence="2">
    <location>
        <begin position="172"/>
        <end position="184"/>
    </location>
</feature>
<dbReference type="RefSeq" id="XP_021886219.1">
    <property type="nucleotide sequence ID" value="XM_022022726.1"/>
</dbReference>
<protein>
    <recommendedName>
        <fullName evidence="5">HCP-like protein</fullName>
    </recommendedName>
</protein>
<dbReference type="InterPro" id="IPR050767">
    <property type="entry name" value="Sel1_AlgK"/>
</dbReference>
<evidence type="ECO:0000256" key="1">
    <source>
        <dbReference type="ARBA" id="ARBA00038101"/>
    </source>
</evidence>
<dbReference type="InterPro" id="IPR011990">
    <property type="entry name" value="TPR-like_helical_dom_sf"/>
</dbReference>
<dbReference type="PANTHER" id="PTHR11102:SF160">
    <property type="entry name" value="ERAD-ASSOCIATED E3 UBIQUITIN-PROTEIN LIGASE COMPONENT HRD3"/>
    <property type="match status" value="1"/>
</dbReference>
<accession>A0A1Y2H3C0</accession>
<gene>
    <name evidence="3" type="ORF">BCR41DRAFT_345485</name>
</gene>
<dbReference type="Gene3D" id="1.25.40.10">
    <property type="entry name" value="Tetratricopeptide repeat domain"/>
    <property type="match status" value="2"/>
</dbReference>